<dbReference type="GO" id="GO:0009432">
    <property type="term" value="P:SOS response"/>
    <property type="evidence" value="ECO:0007669"/>
    <property type="project" value="TreeGrafter"/>
</dbReference>
<dbReference type="InterPro" id="IPR013651">
    <property type="entry name" value="ATP-grasp_RimK-type"/>
</dbReference>
<dbReference type="RefSeq" id="WP_145066930.1">
    <property type="nucleotide sequence ID" value="NZ_CP036287.1"/>
</dbReference>
<gene>
    <name evidence="3" type="primary">lysX</name>
    <name evidence="3" type="ORF">Pla133_32480</name>
</gene>
<dbReference type="Pfam" id="PF08443">
    <property type="entry name" value="RimK"/>
    <property type="match status" value="1"/>
</dbReference>
<dbReference type="GO" id="GO:0005737">
    <property type="term" value="C:cytoplasm"/>
    <property type="evidence" value="ECO:0007669"/>
    <property type="project" value="TreeGrafter"/>
</dbReference>
<dbReference type="InterPro" id="IPR011761">
    <property type="entry name" value="ATP-grasp"/>
</dbReference>
<evidence type="ECO:0000259" key="2">
    <source>
        <dbReference type="PROSITE" id="PS50975"/>
    </source>
</evidence>
<dbReference type="GO" id="GO:0046872">
    <property type="term" value="F:metal ion binding"/>
    <property type="evidence" value="ECO:0007669"/>
    <property type="project" value="InterPro"/>
</dbReference>
<dbReference type="SUPFAM" id="SSF56059">
    <property type="entry name" value="Glutathione synthetase ATP-binding domain-like"/>
    <property type="match status" value="1"/>
</dbReference>
<protein>
    <submittedName>
        <fullName evidence="3">Alpha-aminoadipate--LysW ligase LysX</fullName>
        <ecNumber evidence="3">6.3.2.-</ecNumber>
    </submittedName>
</protein>
<dbReference type="KEGG" id="pbap:Pla133_32480"/>
<dbReference type="InterPro" id="IPR013815">
    <property type="entry name" value="ATP_grasp_subdomain_1"/>
</dbReference>
<dbReference type="Gene3D" id="3.30.1490.20">
    <property type="entry name" value="ATP-grasp fold, A domain"/>
    <property type="match status" value="1"/>
</dbReference>
<reference evidence="3 4" key="1">
    <citation type="submission" date="2019-02" db="EMBL/GenBank/DDBJ databases">
        <title>Deep-cultivation of Planctomycetes and their phenomic and genomic characterization uncovers novel biology.</title>
        <authorList>
            <person name="Wiegand S."/>
            <person name="Jogler M."/>
            <person name="Boedeker C."/>
            <person name="Pinto D."/>
            <person name="Vollmers J."/>
            <person name="Rivas-Marin E."/>
            <person name="Kohn T."/>
            <person name="Peeters S.H."/>
            <person name="Heuer A."/>
            <person name="Rast P."/>
            <person name="Oberbeckmann S."/>
            <person name="Bunk B."/>
            <person name="Jeske O."/>
            <person name="Meyerdierks A."/>
            <person name="Storesund J.E."/>
            <person name="Kallscheuer N."/>
            <person name="Luecker S."/>
            <person name="Lage O.M."/>
            <person name="Pohl T."/>
            <person name="Merkel B.J."/>
            <person name="Hornburger P."/>
            <person name="Mueller R.-W."/>
            <person name="Bruemmer F."/>
            <person name="Labrenz M."/>
            <person name="Spormann A.M."/>
            <person name="Op den Camp H."/>
            <person name="Overmann J."/>
            <person name="Amann R."/>
            <person name="Jetten M.S.M."/>
            <person name="Mascher T."/>
            <person name="Medema M.H."/>
            <person name="Devos D.P."/>
            <person name="Kaster A.-K."/>
            <person name="Ovreas L."/>
            <person name="Rohde M."/>
            <person name="Galperin M.Y."/>
            <person name="Jogler C."/>
        </authorList>
    </citation>
    <scope>NUCLEOTIDE SEQUENCE [LARGE SCALE GENOMIC DNA]</scope>
    <source>
        <strain evidence="3 4">Pla133</strain>
    </source>
</reference>
<keyword evidence="1" id="KW-0547">Nucleotide-binding</keyword>
<evidence type="ECO:0000313" key="3">
    <source>
        <dbReference type="EMBL" id="QDU68154.1"/>
    </source>
</evidence>
<accession>A0A518BMF1</accession>
<dbReference type="AlphaFoldDB" id="A0A518BMF1"/>
<name>A0A518BMF1_9BACT</name>
<dbReference type="GO" id="GO:0018169">
    <property type="term" value="F:ribosomal S6-glutamic acid ligase activity"/>
    <property type="evidence" value="ECO:0007669"/>
    <property type="project" value="TreeGrafter"/>
</dbReference>
<keyword evidence="4" id="KW-1185">Reference proteome</keyword>
<dbReference type="Gene3D" id="3.40.50.20">
    <property type="match status" value="1"/>
</dbReference>
<keyword evidence="3" id="KW-0436">Ligase</keyword>
<dbReference type="PANTHER" id="PTHR21621:SF0">
    <property type="entry name" value="BETA-CITRYLGLUTAMATE SYNTHASE B-RELATED"/>
    <property type="match status" value="1"/>
</dbReference>
<dbReference type="PANTHER" id="PTHR21621">
    <property type="entry name" value="RIBOSOMAL PROTEIN S6 MODIFICATION PROTEIN"/>
    <property type="match status" value="1"/>
</dbReference>
<dbReference type="InterPro" id="IPR025839">
    <property type="entry name" value="RLAN_dom"/>
</dbReference>
<feature type="domain" description="ATP-grasp" evidence="2">
    <location>
        <begin position="286"/>
        <end position="476"/>
    </location>
</feature>
<proteinExistence type="predicted"/>
<dbReference type="EMBL" id="CP036287">
    <property type="protein sequence ID" value="QDU68154.1"/>
    <property type="molecule type" value="Genomic_DNA"/>
</dbReference>
<dbReference type="Pfam" id="PF14401">
    <property type="entry name" value="RLAN"/>
    <property type="match status" value="1"/>
</dbReference>
<keyword evidence="1" id="KW-0067">ATP-binding</keyword>
<dbReference type="Proteomes" id="UP000316921">
    <property type="component" value="Chromosome"/>
</dbReference>
<dbReference type="GO" id="GO:0005524">
    <property type="term" value="F:ATP binding"/>
    <property type="evidence" value="ECO:0007669"/>
    <property type="project" value="UniProtKB-UniRule"/>
</dbReference>
<dbReference type="EC" id="6.3.2.-" evidence="3"/>
<evidence type="ECO:0000313" key="4">
    <source>
        <dbReference type="Proteomes" id="UP000316921"/>
    </source>
</evidence>
<sequence>MRTIVVVSRPSDWPLEIPGVEVVRARDYLTDPAWVAERGVRMFNLTRSYRYQSEGYYVSLLAAARRHRPFPDLMTILDMKSRSLVRNVDDELDDLIQKSLQDIRSERFELSVYFGNNLAKRHQRLARSLFARFPAPLFRAVFQGGERWHLTSLAPIALREVPKSHWEALQEAAVEHFARRRYRTRSRKESRYDLAILHDPEEELAPSDPKALERFRTAAESVGFGVEMITRDDFGRLGEFDALFIRETTAINHHTFRFAHRAEAEGLVVIDDPQSILRCTNKVYQTEALALAGVAVPKTWITDRVDADEVAERIGFPCVLKLPDSAFSQGVVKCADAAELEEVGARILGQTELLLVQEFTPSEFDWRVGVFAGEVLYVCRYLMARGHWQIVKKNDSGGFRYGRTEPVDPAEAPAAVLKAALRAAVTIGDGLYGVDLKQFGRRVVVIEVNDNPNIDAGCEDALLKQELYRRIMAGMLARVEQKKGVGR</sequence>
<dbReference type="PROSITE" id="PS50975">
    <property type="entry name" value="ATP_GRASP"/>
    <property type="match status" value="1"/>
</dbReference>
<dbReference type="Gene3D" id="3.30.470.20">
    <property type="entry name" value="ATP-grasp fold, B domain"/>
    <property type="match status" value="1"/>
</dbReference>
<evidence type="ECO:0000256" key="1">
    <source>
        <dbReference type="PROSITE-ProRule" id="PRU00409"/>
    </source>
</evidence>
<organism evidence="3 4">
    <name type="scientific">Engelhardtia mirabilis</name>
    <dbReference type="NCBI Taxonomy" id="2528011"/>
    <lineage>
        <taxon>Bacteria</taxon>
        <taxon>Pseudomonadati</taxon>
        <taxon>Planctomycetota</taxon>
        <taxon>Planctomycetia</taxon>
        <taxon>Planctomycetia incertae sedis</taxon>
        <taxon>Engelhardtia</taxon>
    </lineage>
</organism>